<evidence type="ECO:0000259" key="3">
    <source>
        <dbReference type="Pfam" id="PF00149"/>
    </source>
</evidence>
<dbReference type="GO" id="GO:0003993">
    <property type="term" value="F:acid phosphatase activity"/>
    <property type="evidence" value="ECO:0007669"/>
    <property type="project" value="InterPro"/>
</dbReference>
<feature type="chain" id="PRO_5019272530" evidence="2">
    <location>
        <begin position="31"/>
        <end position="427"/>
    </location>
</feature>
<dbReference type="InterPro" id="IPR008963">
    <property type="entry name" value="Purple_acid_Pase-like_N"/>
</dbReference>
<dbReference type="EMBL" id="OJIN01000091">
    <property type="protein sequence ID" value="SPD73363.1"/>
    <property type="molecule type" value="Genomic_DNA"/>
</dbReference>
<evidence type="ECO:0000259" key="4">
    <source>
        <dbReference type="Pfam" id="PF16656"/>
    </source>
</evidence>
<organism evidence="5">
    <name type="scientific">uncultured Desulfobacterium sp</name>
    <dbReference type="NCBI Taxonomy" id="201089"/>
    <lineage>
        <taxon>Bacteria</taxon>
        <taxon>Pseudomonadati</taxon>
        <taxon>Thermodesulfobacteriota</taxon>
        <taxon>Desulfobacteria</taxon>
        <taxon>Desulfobacterales</taxon>
        <taxon>Desulfobacteriaceae</taxon>
        <taxon>Desulfobacterium</taxon>
        <taxon>environmental samples</taxon>
    </lineage>
</organism>
<keyword evidence="1 2" id="KW-0732">Signal</keyword>
<protein>
    <submittedName>
        <fullName evidence="5">Putative phosphohydrolase</fullName>
    </submittedName>
</protein>
<feature type="domain" description="Purple acid phosphatase N-terminal" evidence="4">
    <location>
        <begin position="51"/>
        <end position="148"/>
    </location>
</feature>
<evidence type="ECO:0000256" key="2">
    <source>
        <dbReference type="SAM" id="SignalP"/>
    </source>
</evidence>
<sequence length="427" mass="49150">MRNSNSKSCIPFKIFLMYLSLMLASGCAFLESRALMKQLDSCPCYCNAYTPERVILNLTEDPSQSQAVTWRTCAEIEHPKAQIEPAADFPDLKESLRTIDAVSEKVILGNDKAVYHHSAVFKALKPDTIYVYRVGTDDNWSEWSQFRTACKSHDPFEFVYLGDPQEDIKSMCSQIFRVAYKKAPNAVFWLFVGDLVDNGDEDADWAELFYGFGWIPAMTPIITLPGNHEYPDRRYIQDKDYKLAHLWRSHFTLPENGPQGLEETVYFIDYQGVRFVMLNGNEKYEEQAIWLDRILSENPKPWAIVGIHQPVYSTAKHRDNLRLQNLLVPIFDKHSVDLVLEGHDHTYCRTYKLKNGVRVGDNNKGTVYVISVSGPKLYQAETKYKGLMAKIETGRQLFQVISIDHNRLIYSSFDVKGELYDSFVLEK</sequence>
<dbReference type="AlphaFoldDB" id="A0A445MV95"/>
<dbReference type="Gene3D" id="3.60.21.10">
    <property type="match status" value="1"/>
</dbReference>
<evidence type="ECO:0000313" key="5">
    <source>
        <dbReference type="EMBL" id="SPD73363.1"/>
    </source>
</evidence>
<dbReference type="InterPro" id="IPR015914">
    <property type="entry name" value="PAPs_N"/>
</dbReference>
<dbReference type="Gene3D" id="2.60.40.380">
    <property type="entry name" value="Purple acid phosphatase-like, N-terminal"/>
    <property type="match status" value="1"/>
</dbReference>
<proteinExistence type="predicted"/>
<dbReference type="PANTHER" id="PTHR22953:SF153">
    <property type="entry name" value="PURPLE ACID PHOSPHATASE"/>
    <property type="match status" value="1"/>
</dbReference>
<accession>A0A445MV95</accession>
<dbReference type="SUPFAM" id="SSF56300">
    <property type="entry name" value="Metallo-dependent phosphatases"/>
    <property type="match status" value="1"/>
</dbReference>
<dbReference type="InterPro" id="IPR039331">
    <property type="entry name" value="PAPs-like"/>
</dbReference>
<dbReference type="GO" id="GO:0046872">
    <property type="term" value="F:metal ion binding"/>
    <property type="evidence" value="ECO:0007669"/>
    <property type="project" value="InterPro"/>
</dbReference>
<name>A0A445MV95_9BACT</name>
<feature type="domain" description="Calcineurin-like phosphoesterase" evidence="3">
    <location>
        <begin position="175"/>
        <end position="347"/>
    </location>
</feature>
<dbReference type="Pfam" id="PF00149">
    <property type="entry name" value="Metallophos"/>
    <property type="match status" value="1"/>
</dbReference>
<keyword evidence="5" id="KW-0378">Hydrolase</keyword>
<dbReference type="SUPFAM" id="SSF49363">
    <property type="entry name" value="Purple acid phosphatase, N-terminal domain"/>
    <property type="match status" value="1"/>
</dbReference>
<dbReference type="PANTHER" id="PTHR22953">
    <property type="entry name" value="ACID PHOSPHATASE RELATED"/>
    <property type="match status" value="1"/>
</dbReference>
<reference evidence="5" key="1">
    <citation type="submission" date="2018-01" db="EMBL/GenBank/DDBJ databases">
        <authorList>
            <person name="Regsiter A."/>
            <person name="William W."/>
        </authorList>
    </citation>
    <scope>NUCLEOTIDE SEQUENCE</scope>
    <source>
        <strain evidence="5">TRIP AH-1</strain>
    </source>
</reference>
<dbReference type="InterPro" id="IPR004843">
    <property type="entry name" value="Calcineurin-like_PHP"/>
</dbReference>
<gene>
    <name evidence="5" type="ORF">PITCH_A1800049</name>
</gene>
<dbReference type="InterPro" id="IPR029052">
    <property type="entry name" value="Metallo-depent_PP-like"/>
</dbReference>
<evidence type="ECO:0000256" key="1">
    <source>
        <dbReference type="ARBA" id="ARBA00022729"/>
    </source>
</evidence>
<feature type="signal peptide" evidence="2">
    <location>
        <begin position="1"/>
        <end position="30"/>
    </location>
</feature>
<dbReference type="Pfam" id="PF16656">
    <property type="entry name" value="Pur_ac_phosph_N"/>
    <property type="match status" value="1"/>
</dbReference>
<dbReference type="PROSITE" id="PS51257">
    <property type="entry name" value="PROKAR_LIPOPROTEIN"/>
    <property type="match status" value="1"/>
</dbReference>